<dbReference type="AlphaFoldDB" id="A0A2H6KIJ8"/>
<reference evidence="1 2" key="1">
    <citation type="journal article" date="2017" name="BMC Genomics">
        <title>Whole-genome assembly of Babesia ovata and comparative genomics between closely related pathogens.</title>
        <authorList>
            <person name="Yamagishi J."/>
            <person name="Asada M."/>
            <person name="Hakimi H."/>
            <person name="Tanaka T.Q."/>
            <person name="Sugimoto C."/>
            <person name="Kawazu S."/>
        </authorList>
    </citation>
    <scope>NUCLEOTIDE SEQUENCE [LARGE SCALE GENOMIC DNA]</scope>
    <source>
        <strain evidence="1 2">Miyake</strain>
    </source>
</reference>
<keyword evidence="1" id="KW-0347">Helicase</keyword>
<keyword evidence="1" id="KW-0378">Hydrolase</keyword>
<protein>
    <submittedName>
        <fullName evidence="1">DEAD DEAH box helicase, putative</fullName>
    </submittedName>
</protein>
<dbReference type="EMBL" id="BDSA01000007">
    <property type="protein sequence ID" value="GBE62815.1"/>
    <property type="molecule type" value="Genomic_DNA"/>
</dbReference>
<name>A0A2H6KIJ8_9APIC</name>
<organism evidence="1 2">
    <name type="scientific">Babesia ovata</name>
    <dbReference type="NCBI Taxonomy" id="189622"/>
    <lineage>
        <taxon>Eukaryota</taxon>
        <taxon>Sar</taxon>
        <taxon>Alveolata</taxon>
        <taxon>Apicomplexa</taxon>
        <taxon>Aconoidasida</taxon>
        <taxon>Piroplasmida</taxon>
        <taxon>Babesiidae</taxon>
        <taxon>Babesia</taxon>
    </lineage>
</organism>
<dbReference type="RefSeq" id="XP_028869058.1">
    <property type="nucleotide sequence ID" value="XM_029013225.1"/>
</dbReference>
<dbReference type="VEuPathDB" id="PiroplasmaDB:BOVATA_043080"/>
<keyword evidence="2" id="KW-1185">Reference proteome</keyword>
<gene>
    <name evidence="1" type="ORF">BOVATA_043080</name>
</gene>
<sequence length="132" mass="13696">MVTGAEDCRDVQCHVPLPEARVADGVLEGRLTVLAALTPPRYEVEVEGEQVVWRPGRTGEEAFQVAAQPGEGRRCAAAESAENVHDVSACGGTGGQPGNVGEAHGRLARQAGRRSVTAGALDTAVHGCNSVR</sequence>
<evidence type="ECO:0000313" key="2">
    <source>
        <dbReference type="Proteomes" id="UP000236319"/>
    </source>
</evidence>
<comment type="caution">
    <text evidence="1">The sequence shown here is derived from an EMBL/GenBank/DDBJ whole genome shotgun (WGS) entry which is preliminary data.</text>
</comment>
<proteinExistence type="predicted"/>
<evidence type="ECO:0000313" key="1">
    <source>
        <dbReference type="EMBL" id="GBE62815.1"/>
    </source>
</evidence>
<keyword evidence="1" id="KW-0547">Nucleotide-binding</keyword>
<keyword evidence="1" id="KW-0067">ATP-binding</keyword>
<dbReference type="GO" id="GO:0004386">
    <property type="term" value="F:helicase activity"/>
    <property type="evidence" value="ECO:0007669"/>
    <property type="project" value="UniProtKB-KW"/>
</dbReference>
<accession>A0A2H6KIJ8</accession>
<dbReference type="GeneID" id="39876585"/>
<dbReference type="Proteomes" id="UP000236319">
    <property type="component" value="Unassembled WGS sequence"/>
</dbReference>